<gene>
    <name evidence="2" type="ORF">S01H4_38813</name>
</gene>
<evidence type="ECO:0000313" key="2">
    <source>
        <dbReference type="EMBL" id="GAG94475.1"/>
    </source>
</evidence>
<dbReference type="SUPFAM" id="SSF55979">
    <property type="entry name" value="DNA clamp"/>
    <property type="match status" value="1"/>
</dbReference>
<feature type="non-terminal residue" evidence="2">
    <location>
        <position position="165"/>
    </location>
</feature>
<feature type="domain" description="Proliferating cell nuclear antigen PCNA N-terminal" evidence="1">
    <location>
        <begin position="12"/>
        <end position="103"/>
    </location>
</feature>
<accession>X1BHK3</accession>
<reference evidence="2" key="1">
    <citation type="journal article" date="2014" name="Front. Microbiol.">
        <title>High frequency of phylogenetically diverse reductive dehalogenase-homologous genes in deep subseafloor sedimentary metagenomes.</title>
        <authorList>
            <person name="Kawai M."/>
            <person name="Futagami T."/>
            <person name="Toyoda A."/>
            <person name="Takaki Y."/>
            <person name="Nishi S."/>
            <person name="Hori S."/>
            <person name="Arai W."/>
            <person name="Tsubouchi T."/>
            <person name="Morono Y."/>
            <person name="Uchiyama I."/>
            <person name="Ito T."/>
            <person name="Fujiyama A."/>
            <person name="Inagaki F."/>
            <person name="Takami H."/>
        </authorList>
    </citation>
    <scope>NUCLEOTIDE SEQUENCE</scope>
    <source>
        <strain evidence="2">Expedition CK06-06</strain>
    </source>
</reference>
<dbReference type="InterPro" id="IPR046938">
    <property type="entry name" value="DNA_clamp_sf"/>
</dbReference>
<protein>
    <recommendedName>
        <fullName evidence="1">Proliferating cell nuclear antigen PCNA N-terminal domain-containing protein</fullName>
    </recommendedName>
</protein>
<organism evidence="2">
    <name type="scientific">marine sediment metagenome</name>
    <dbReference type="NCBI Taxonomy" id="412755"/>
    <lineage>
        <taxon>unclassified sequences</taxon>
        <taxon>metagenomes</taxon>
        <taxon>ecological metagenomes</taxon>
    </lineage>
</organism>
<dbReference type="Gene3D" id="3.70.10.10">
    <property type="match status" value="1"/>
</dbReference>
<evidence type="ECO:0000259" key="1">
    <source>
        <dbReference type="Pfam" id="PF00705"/>
    </source>
</evidence>
<dbReference type="GO" id="GO:0006275">
    <property type="term" value="P:regulation of DNA replication"/>
    <property type="evidence" value="ECO:0007669"/>
    <property type="project" value="InterPro"/>
</dbReference>
<comment type="caution">
    <text evidence="2">The sequence shown here is derived from an EMBL/GenBank/DDBJ whole genome shotgun (WGS) entry which is preliminary data.</text>
</comment>
<dbReference type="InterPro" id="IPR022648">
    <property type="entry name" value="Pr_cel_nuc_antig_N"/>
</dbReference>
<dbReference type="EMBL" id="BART01020966">
    <property type="protein sequence ID" value="GAG94475.1"/>
    <property type="molecule type" value="Genomic_DNA"/>
</dbReference>
<sequence length="165" mass="18785">MNELLNLKIKKDILKPVIEIHDKLYCEIKLQIKKDGIFVKTIDRAHAQMLVMVIKPQACEEYYVTEDLELGIDTDKILNFLRIANKNDVLRFSYDSDNNKLIVRLGNLIRTMGLIDTAGFEDPKIPPIEFGSKVIVSTDLFHKTLKSIEQGINGFGTQLLISDHG</sequence>
<dbReference type="GO" id="GO:0003677">
    <property type="term" value="F:DNA binding"/>
    <property type="evidence" value="ECO:0007669"/>
    <property type="project" value="InterPro"/>
</dbReference>
<name>X1BHK3_9ZZZZ</name>
<dbReference type="AlphaFoldDB" id="X1BHK3"/>
<dbReference type="Pfam" id="PF00705">
    <property type="entry name" value="PCNA_N"/>
    <property type="match status" value="1"/>
</dbReference>
<proteinExistence type="predicted"/>